<dbReference type="RefSeq" id="WP_090506333.1">
    <property type="nucleotide sequence ID" value="NZ_FNWL01000001.1"/>
</dbReference>
<evidence type="ECO:0008006" key="4">
    <source>
        <dbReference type="Google" id="ProtNLM"/>
    </source>
</evidence>
<reference evidence="3" key="1">
    <citation type="submission" date="2016-10" db="EMBL/GenBank/DDBJ databases">
        <authorList>
            <person name="Varghese N."/>
            <person name="Submissions S."/>
        </authorList>
    </citation>
    <scope>NUCLEOTIDE SEQUENCE [LARGE SCALE GENOMIC DNA]</scope>
    <source>
        <strain evidence="3">CGMCC 1.8981</strain>
    </source>
</reference>
<dbReference type="PANTHER" id="PTHR34448">
    <property type="entry name" value="AMINOPEPTIDASE"/>
    <property type="match status" value="1"/>
</dbReference>
<dbReference type="Pfam" id="PF26233">
    <property type="entry name" value="NicX"/>
    <property type="match status" value="1"/>
</dbReference>
<dbReference type="InterPro" id="IPR052170">
    <property type="entry name" value="M29_Exopeptidase"/>
</dbReference>
<sequence length="345" mass="37978">MWQKKIESAGFRSISAFRNVKKPLEPNIDQDEEVLILTDTEHDPAVWKLIAAAVRDLGAHPIISMFEAREMDYYDPPSSVGQQMKDVDMVITCTTTAMLHSPAGEAAMESGVPIIAMDGGLTIDMLTNGAATADYNEVERLEYEIGKRVFEGGSEAHLTSEHGTDLTLSVEDRVFLYREPDPDDQPLELYEKRPGFHAVVFPRGEFNVPPNPSTADGTIVFDTTMHHLGRLEEPIELTIESGTITDIDGGYQARELERVLAEYGDEDAYRMPTEFSVGANPDARVTGCQREDKNMLGCIHIGLGTNADVGGEVHSKLHMDGVIARPTLKIDGDVMIDEGEITVLD</sequence>
<keyword evidence="3" id="KW-1185">Reference proteome</keyword>
<dbReference type="GO" id="GO:0046872">
    <property type="term" value="F:metal ion binding"/>
    <property type="evidence" value="ECO:0007669"/>
    <property type="project" value="UniProtKB-KW"/>
</dbReference>
<dbReference type="InterPro" id="IPR058739">
    <property type="entry name" value="NicX"/>
</dbReference>
<keyword evidence="1" id="KW-0479">Metal-binding</keyword>
<dbReference type="PANTHER" id="PTHR34448:SF1">
    <property type="entry name" value="BLL6088 PROTEIN"/>
    <property type="match status" value="1"/>
</dbReference>
<evidence type="ECO:0000256" key="1">
    <source>
        <dbReference type="ARBA" id="ARBA00022723"/>
    </source>
</evidence>
<protein>
    <recommendedName>
        <fullName evidence="4">Leucyl aminopeptidase (Aminopeptidase T)</fullName>
    </recommendedName>
</protein>
<accession>A0A1H6FRP2</accession>
<dbReference type="OrthoDB" id="193280at2157"/>
<dbReference type="SUPFAM" id="SSF144052">
    <property type="entry name" value="Thermophilic metalloprotease-like"/>
    <property type="match status" value="1"/>
</dbReference>
<evidence type="ECO:0000313" key="2">
    <source>
        <dbReference type="EMBL" id="SEH13571.1"/>
    </source>
</evidence>
<dbReference type="EMBL" id="FNWL01000001">
    <property type="protein sequence ID" value="SEH13571.1"/>
    <property type="molecule type" value="Genomic_DNA"/>
</dbReference>
<name>A0A1H6FRP2_9EURY</name>
<dbReference type="AlphaFoldDB" id="A0A1H6FRP2"/>
<evidence type="ECO:0000313" key="3">
    <source>
        <dbReference type="Proteomes" id="UP000199112"/>
    </source>
</evidence>
<proteinExistence type="predicted"/>
<dbReference type="Proteomes" id="UP000199112">
    <property type="component" value="Unassembled WGS sequence"/>
</dbReference>
<organism evidence="2 3">
    <name type="scientific">Natronorubrum sediminis</name>
    <dbReference type="NCBI Taxonomy" id="640943"/>
    <lineage>
        <taxon>Archaea</taxon>
        <taxon>Methanobacteriati</taxon>
        <taxon>Methanobacteriota</taxon>
        <taxon>Stenosarchaea group</taxon>
        <taxon>Halobacteria</taxon>
        <taxon>Halobacteriales</taxon>
        <taxon>Natrialbaceae</taxon>
        <taxon>Natronorubrum</taxon>
    </lineage>
</organism>
<gene>
    <name evidence="2" type="ORF">SAMN04487967_1457</name>
</gene>